<organism evidence="2 3">
    <name type="scientific">Microbotryum silenes-dioicae</name>
    <dbReference type="NCBI Taxonomy" id="796604"/>
    <lineage>
        <taxon>Eukaryota</taxon>
        <taxon>Fungi</taxon>
        <taxon>Dikarya</taxon>
        <taxon>Basidiomycota</taxon>
        <taxon>Pucciniomycotina</taxon>
        <taxon>Microbotryomycetes</taxon>
        <taxon>Microbotryales</taxon>
        <taxon>Microbotryaceae</taxon>
        <taxon>Microbotryum</taxon>
    </lineage>
</organism>
<evidence type="ECO:0000313" key="3">
    <source>
        <dbReference type="Proteomes" id="UP000249464"/>
    </source>
</evidence>
<feature type="region of interest" description="Disordered" evidence="1">
    <location>
        <begin position="1"/>
        <end position="31"/>
    </location>
</feature>
<gene>
    <name evidence="2" type="primary">BQ5605_C003g01924</name>
    <name evidence="2" type="ORF">BQ5605_C003G01924</name>
</gene>
<dbReference type="EMBL" id="FQNC01000042">
    <property type="protein sequence ID" value="SGY37944.1"/>
    <property type="molecule type" value="Genomic_DNA"/>
</dbReference>
<proteinExistence type="predicted"/>
<evidence type="ECO:0000256" key="1">
    <source>
        <dbReference type="SAM" id="MobiDB-lite"/>
    </source>
</evidence>
<keyword evidence="3" id="KW-1185">Reference proteome</keyword>
<protein>
    <submittedName>
        <fullName evidence="2">BQ5605_C003g01924 protein</fullName>
    </submittedName>
</protein>
<accession>A0A2X0M3R6</accession>
<name>A0A2X0M3R6_9BASI</name>
<dbReference type="Proteomes" id="UP000249464">
    <property type="component" value="Unassembled WGS sequence"/>
</dbReference>
<evidence type="ECO:0000313" key="2">
    <source>
        <dbReference type="EMBL" id="SGY37944.1"/>
    </source>
</evidence>
<reference evidence="2 3" key="1">
    <citation type="submission" date="2016-11" db="EMBL/GenBank/DDBJ databases">
        <authorList>
            <person name="Jaros S."/>
            <person name="Januszkiewicz K."/>
            <person name="Wedrychowicz H."/>
        </authorList>
    </citation>
    <scope>NUCLEOTIDE SEQUENCE [LARGE SCALE GENOMIC DNA]</scope>
</reference>
<dbReference type="AlphaFoldDB" id="A0A2X0M3R6"/>
<sequence>MTTPRQSVRGTGFRKSQVLVTSGRVGSTERTRPLAVWREQASTKWWGSASVPAPV</sequence>